<evidence type="ECO:0000256" key="7">
    <source>
        <dbReference type="ARBA" id="ARBA00023015"/>
    </source>
</evidence>
<dbReference type="GO" id="GO:0008270">
    <property type="term" value="F:zinc ion binding"/>
    <property type="evidence" value="ECO:0007669"/>
    <property type="project" value="UniProtKB-KW"/>
</dbReference>
<evidence type="ECO:0000256" key="12">
    <source>
        <dbReference type="SAM" id="MobiDB-lite"/>
    </source>
</evidence>
<comment type="caution">
    <text evidence="14">The sequence shown here is derived from an EMBL/GenBank/DDBJ whole genome shotgun (WGS) entry which is preliminary data.</text>
</comment>
<evidence type="ECO:0000313" key="14">
    <source>
        <dbReference type="EMBL" id="KAK1803125.1"/>
    </source>
</evidence>
<keyword evidence="9" id="KW-0804">Transcription</keyword>
<dbReference type="PROSITE" id="PS50157">
    <property type="entry name" value="ZINC_FINGER_C2H2_2"/>
    <property type="match status" value="1"/>
</dbReference>
<keyword evidence="4" id="KW-0677">Repeat</keyword>
<sequence length="429" mass="47703">MDFHICRDFEAVNVKTVGTDLSNDDTINRGHVQSNLTNEEHFDTKFNFKEEGEFQKEHWDLVAVVVEIEVVVVVEELEDIMPLSFLPKVESIHTTGQDQGHCGGEHHVLQEGVNSLLVIIKTEPDPEEISPSVHSSGKRHTLQDSADMSNPISSCRAPSVPKEMWDYESKGESQRTLEDWSSSLVVVKMEPDEGEAISSGEHSTEPELGEKSSLPPLWKAEPDDPNMPYPAFDRGDPQPRLCMSSVQRADRSDSPEENEDLISSSQSRRLSSAISPGKELNGLKSYSCTECGNTFSKSSSFYRHMRIHTANYYCSVKCQVFDCSERPGNNKSMVTLELQPGKGSSQKHGQPTAPTRTGEQPRERSAYSSNQDKGAAKSMVSLQLQPGQGSSQKHGQPTAPTRTGEQPRERSFVFGADEREENVLQLYQS</sequence>
<gene>
    <name evidence="14" type="ORF">P4O66_021661</name>
</gene>
<feature type="compositionally biased region" description="Polar residues" evidence="12">
    <location>
        <begin position="393"/>
        <end position="404"/>
    </location>
</feature>
<evidence type="ECO:0000256" key="6">
    <source>
        <dbReference type="ARBA" id="ARBA00022833"/>
    </source>
</evidence>
<dbReference type="PROSITE" id="PS00028">
    <property type="entry name" value="ZINC_FINGER_C2H2_1"/>
    <property type="match status" value="1"/>
</dbReference>
<dbReference type="AlphaFoldDB" id="A0AAD8ZQL4"/>
<feature type="region of interest" description="Disordered" evidence="12">
    <location>
        <begin position="126"/>
        <end position="178"/>
    </location>
</feature>
<evidence type="ECO:0000256" key="2">
    <source>
        <dbReference type="ARBA" id="ARBA00006991"/>
    </source>
</evidence>
<protein>
    <recommendedName>
        <fullName evidence="13">C2H2-type domain-containing protein</fullName>
    </recommendedName>
</protein>
<proteinExistence type="inferred from homology"/>
<dbReference type="Proteomes" id="UP001239994">
    <property type="component" value="Unassembled WGS sequence"/>
</dbReference>
<keyword evidence="10" id="KW-0539">Nucleus</keyword>
<feature type="domain" description="C2H2-type" evidence="13">
    <location>
        <begin position="286"/>
        <end position="313"/>
    </location>
</feature>
<keyword evidence="3" id="KW-0479">Metal-binding</keyword>
<evidence type="ECO:0000256" key="4">
    <source>
        <dbReference type="ARBA" id="ARBA00022737"/>
    </source>
</evidence>
<feature type="compositionally biased region" description="Polar residues" evidence="12">
    <location>
        <begin position="143"/>
        <end position="153"/>
    </location>
</feature>
<evidence type="ECO:0000256" key="5">
    <source>
        <dbReference type="ARBA" id="ARBA00022771"/>
    </source>
</evidence>
<feature type="compositionally biased region" description="Low complexity" evidence="12">
    <location>
        <begin position="261"/>
        <end position="275"/>
    </location>
</feature>
<feature type="compositionally biased region" description="Polar residues" evidence="12">
    <location>
        <begin position="342"/>
        <end position="358"/>
    </location>
</feature>
<dbReference type="InterPro" id="IPR036236">
    <property type="entry name" value="Znf_C2H2_sf"/>
</dbReference>
<evidence type="ECO:0000313" key="15">
    <source>
        <dbReference type="Proteomes" id="UP001239994"/>
    </source>
</evidence>
<dbReference type="InterPro" id="IPR013087">
    <property type="entry name" value="Znf_C2H2_type"/>
</dbReference>
<comment type="similarity">
    <text evidence="2">Belongs to the krueppel C2H2-type zinc-finger protein family.</text>
</comment>
<dbReference type="GO" id="GO:0003677">
    <property type="term" value="F:DNA binding"/>
    <property type="evidence" value="ECO:0007669"/>
    <property type="project" value="UniProtKB-KW"/>
</dbReference>
<dbReference type="FunFam" id="3.30.160.60:FF:001480">
    <property type="entry name" value="Si:cabz01071911.3"/>
    <property type="match status" value="1"/>
</dbReference>
<dbReference type="SMART" id="SM00355">
    <property type="entry name" value="ZnF_C2H2"/>
    <property type="match status" value="1"/>
</dbReference>
<evidence type="ECO:0000256" key="3">
    <source>
        <dbReference type="ARBA" id="ARBA00022723"/>
    </source>
</evidence>
<keyword evidence="5 11" id="KW-0863">Zinc-finger</keyword>
<evidence type="ECO:0000256" key="8">
    <source>
        <dbReference type="ARBA" id="ARBA00023125"/>
    </source>
</evidence>
<feature type="region of interest" description="Disordered" evidence="12">
    <location>
        <begin position="332"/>
        <end position="429"/>
    </location>
</feature>
<keyword evidence="15" id="KW-1185">Reference proteome</keyword>
<accession>A0AAD8ZQL4</accession>
<dbReference type="EMBL" id="JAROKS010000006">
    <property type="protein sequence ID" value="KAK1803125.1"/>
    <property type="molecule type" value="Genomic_DNA"/>
</dbReference>
<keyword evidence="6" id="KW-0862">Zinc</keyword>
<comment type="subcellular location">
    <subcellularLocation>
        <location evidence="1">Nucleus</location>
    </subcellularLocation>
</comment>
<evidence type="ECO:0000256" key="11">
    <source>
        <dbReference type="PROSITE-ProRule" id="PRU00042"/>
    </source>
</evidence>
<dbReference type="SUPFAM" id="SSF57667">
    <property type="entry name" value="beta-beta-alpha zinc fingers"/>
    <property type="match status" value="1"/>
</dbReference>
<keyword evidence="7" id="KW-0805">Transcription regulation</keyword>
<feature type="region of interest" description="Disordered" evidence="12">
    <location>
        <begin position="193"/>
        <end position="276"/>
    </location>
</feature>
<reference evidence="14" key="1">
    <citation type="submission" date="2023-03" db="EMBL/GenBank/DDBJ databases">
        <title>Electrophorus voltai genome.</title>
        <authorList>
            <person name="Bian C."/>
        </authorList>
    </citation>
    <scope>NUCLEOTIDE SEQUENCE</scope>
    <source>
        <strain evidence="14">CB-2022</strain>
        <tissue evidence="14">Muscle</tissue>
    </source>
</reference>
<keyword evidence="8" id="KW-0238">DNA-binding</keyword>
<organism evidence="14 15">
    <name type="scientific">Electrophorus voltai</name>
    <dbReference type="NCBI Taxonomy" id="2609070"/>
    <lineage>
        <taxon>Eukaryota</taxon>
        <taxon>Metazoa</taxon>
        <taxon>Chordata</taxon>
        <taxon>Craniata</taxon>
        <taxon>Vertebrata</taxon>
        <taxon>Euteleostomi</taxon>
        <taxon>Actinopterygii</taxon>
        <taxon>Neopterygii</taxon>
        <taxon>Teleostei</taxon>
        <taxon>Ostariophysi</taxon>
        <taxon>Gymnotiformes</taxon>
        <taxon>Gymnotoidei</taxon>
        <taxon>Gymnotidae</taxon>
        <taxon>Electrophorus</taxon>
    </lineage>
</organism>
<evidence type="ECO:0000256" key="10">
    <source>
        <dbReference type="ARBA" id="ARBA00023242"/>
    </source>
</evidence>
<feature type="compositionally biased region" description="Basic and acidic residues" evidence="12">
    <location>
        <begin position="163"/>
        <end position="178"/>
    </location>
</feature>
<evidence type="ECO:0000256" key="9">
    <source>
        <dbReference type="ARBA" id="ARBA00023163"/>
    </source>
</evidence>
<evidence type="ECO:0000256" key="1">
    <source>
        <dbReference type="ARBA" id="ARBA00004123"/>
    </source>
</evidence>
<dbReference type="Gene3D" id="3.30.160.60">
    <property type="entry name" value="Classic Zinc Finger"/>
    <property type="match status" value="1"/>
</dbReference>
<dbReference type="GO" id="GO:0005634">
    <property type="term" value="C:nucleus"/>
    <property type="evidence" value="ECO:0007669"/>
    <property type="project" value="UniProtKB-SubCell"/>
</dbReference>
<name>A0AAD8ZQL4_9TELE</name>
<evidence type="ECO:0000259" key="13">
    <source>
        <dbReference type="PROSITE" id="PS50157"/>
    </source>
</evidence>
<feature type="compositionally biased region" description="Low complexity" evidence="12">
    <location>
        <begin position="381"/>
        <end position="392"/>
    </location>
</feature>